<evidence type="ECO:0000256" key="9">
    <source>
        <dbReference type="PROSITE-ProRule" id="PRU00042"/>
    </source>
</evidence>
<keyword evidence="4" id="KW-0677">Repeat</keyword>
<dbReference type="InterPro" id="IPR013087">
    <property type="entry name" value="Znf_C2H2_type"/>
</dbReference>
<evidence type="ECO:0000256" key="1">
    <source>
        <dbReference type="ARBA" id="ARBA00004123"/>
    </source>
</evidence>
<keyword evidence="3" id="KW-0479">Metal-binding</keyword>
<keyword evidence="13" id="KW-1185">Reference proteome</keyword>
<keyword evidence="6" id="KW-0862">Zinc</keyword>
<accession>A0A9N9DNE3</accession>
<gene>
    <name evidence="12" type="ORF">AMORRO_LOCUS9538</name>
</gene>
<dbReference type="PANTHER" id="PTHR47257:SF1">
    <property type="entry name" value="PH-RESPONSE TRANSCRIPTION FACTOR PACC_RIM101"/>
    <property type="match status" value="1"/>
</dbReference>
<reference evidence="12" key="1">
    <citation type="submission" date="2021-06" db="EMBL/GenBank/DDBJ databases">
        <authorList>
            <person name="Kallberg Y."/>
            <person name="Tangrot J."/>
            <person name="Rosling A."/>
        </authorList>
    </citation>
    <scope>NUCLEOTIDE SEQUENCE</scope>
    <source>
        <strain evidence="12">CL551</strain>
    </source>
</reference>
<dbReference type="InterPro" id="IPR050806">
    <property type="entry name" value="pacC/RIM101"/>
</dbReference>
<dbReference type="PROSITE" id="PS00028">
    <property type="entry name" value="ZINC_FINGER_C2H2_1"/>
    <property type="match status" value="1"/>
</dbReference>
<dbReference type="OrthoDB" id="6155966at2759"/>
<evidence type="ECO:0000313" key="13">
    <source>
        <dbReference type="Proteomes" id="UP000789342"/>
    </source>
</evidence>
<protein>
    <submittedName>
        <fullName evidence="12">17332_t:CDS:1</fullName>
    </submittedName>
</protein>
<evidence type="ECO:0000256" key="8">
    <source>
        <dbReference type="ARBA" id="ARBA00038089"/>
    </source>
</evidence>
<dbReference type="SUPFAM" id="SSF57667">
    <property type="entry name" value="beta-beta-alpha zinc fingers"/>
    <property type="match status" value="1"/>
</dbReference>
<feature type="domain" description="C2H2-type" evidence="11">
    <location>
        <begin position="60"/>
        <end position="89"/>
    </location>
</feature>
<dbReference type="GO" id="GO:0008270">
    <property type="term" value="F:zinc ion binding"/>
    <property type="evidence" value="ECO:0007669"/>
    <property type="project" value="UniProtKB-KW"/>
</dbReference>
<evidence type="ECO:0000313" key="12">
    <source>
        <dbReference type="EMBL" id="CAG8641590.1"/>
    </source>
</evidence>
<proteinExistence type="inferred from homology"/>
<name>A0A9N9DNE3_9GLOM</name>
<feature type="region of interest" description="Disordered" evidence="10">
    <location>
        <begin position="103"/>
        <end position="193"/>
    </location>
</feature>
<comment type="subcellular location">
    <subcellularLocation>
        <location evidence="1">Nucleus</location>
    </subcellularLocation>
</comment>
<dbReference type="SMART" id="SM00355">
    <property type="entry name" value="ZnF_C2H2"/>
    <property type="match status" value="2"/>
</dbReference>
<organism evidence="12 13">
    <name type="scientific">Acaulospora morrowiae</name>
    <dbReference type="NCBI Taxonomy" id="94023"/>
    <lineage>
        <taxon>Eukaryota</taxon>
        <taxon>Fungi</taxon>
        <taxon>Fungi incertae sedis</taxon>
        <taxon>Mucoromycota</taxon>
        <taxon>Glomeromycotina</taxon>
        <taxon>Glomeromycetes</taxon>
        <taxon>Diversisporales</taxon>
        <taxon>Acaulosporaceae</taxon>
        <taxon>Acaulospora</taxon>
    </lineage>
</organism>
<evidence type="ECO:0000256" key="5">
    <source>
        <dbReference type="ARBA" id="ARBA00022771"/>
    </source>
</evidence>
<dbReference type="InterPro" id="IPR036236">
    <property type="entry name" value="Znf_C2H2_sf"/>
</dbReference>
<feature type="domain" description="C2H2-type" evidence="11">
    <location>
        <begin position="24"/>
        <end position="54"/>
    </location>
</feature>
<evidence type="ECO:0000256" key="6">
    <source>
        <dbReference type="ARBA" id="ARBA00022833"/>
    </source>
</evidence>
<dbReference type="EMBL" id="CAJVPV010009444">
    <property type="protein sequence ID" value="CAG8641590.1"/>
    <property type="molecule type" value="Genomic_DNA"/>
</dbReference>
<evidence type="ECO:0000259" key="11">
    <source>
        <dbReference type="PROSITE" id="PS50157"/>
    </source>
</evidence>
<keyword evidence="7" id="KW-0539">Nucleus</keyword>
<comment type="similarity">
    <text evidence="8">Belongs to the pacC/RIM101 family.</text>
</comment>
<dbReference type="PROSITE" id="PS50157">
    <property type="entry name" value="ZINC_FINGER_C2H2_2"/>
    <property type="match status" value="2"/>
</dbReference>
<evidence type="ECO:0000256" key="3">
    <source>
        <dbReference type="ARBA" id="ARBA00022723"/>
    </source>
</evidence>
<feature type="compositionally biased region" description="Low complexity" evidence="10">
    <location>
        <begin position="155"/>
        <end position="193"/>
    </location>
</feature>
<dbReference type="PANTHER" id="PTHR47257">
    <property type="entry name" value="PH-RESPONSE TRANSCRIPTION FACTOR PACC/RIM101"/>
    <property type="match status" value="1"/>
</dbReference>
<dbReference type="GO" id="GO:0045944">
    <property type="term" value="P:positive regulation of transcription by RNA polymerase II"/>
    <property type="evidence" value="ECO:0007669"/>
    <property type="project" value="TreeGrafter"/>
</dbReference>
<comment type="caution">
    <text evidence="12">The sequence shown here is derived from an EMBL/GenBank/DDBJ whole genome shotgun (WGS) entry which is preliminary data.</text>
</comment>
<evidence type="ECO:0000256" key="7">
    <source>
        <dbReference type="ARBA" id="ARBA00023242"/>
    </source>
</evidence>
<feature type="compositionally biased region" description="Low complexity" evidence="10">
    <location>
        <begin position="133"/>
        <end position="143"/>
    </location>
</feature>
<dbReference type="AlphaFoldDB" id="A0A9N9DNE3"/>
<dbReference type="Gene3D" id="3.30.160.60">
    <property type="entry name" value="Classic Zinc Finger"/>
    <property type="match status" value="1"/>
</dbReference>
<dbReference type="Proteomes" id="UP000789342">
    <property type="component" value="Unassembled WGS sequence"/>
</dbReference>
<evidence type="ECO:0000256" key="4">
    <source>
        <dbReference type="ARBA" id="ARBA00022737"/>
    </source>
</evidence>
<evidence type="ECO:0000256" key="10">
    <source>
        <dbReference type="SAM" id="MobiDB-lite"/>
    </source>
</evidence>
<sequence length="304" mass="34199">MSLSPASSATYSDADSVYHEDDVLICHWKKCNRQFDDAEAMYSHLSVDHVGRKSTGNLCLDCYWDDCDVRTSKRDHITSHLRVHVPLKPHICEDLKKHYKIHSESHQQQLTSLKNHRTSGRLLARPPTPPYYHPYHTNQYHNNNDNHYANELSRSPIVSRYNSNSSSSSYSNSSSPTSSYGSSPGSSVSSLTTSPISSSINSFPIHSTKTITSPTLNSISFPLPSLRHDPTLMKTNINYQEKTPKFYPNSHIHHQLPSSMPSLVNRDGSSPKSISNERLPSISYALFHAGSTSHITRFPQNNTF</sequence>
<keyword evidence="5 9" id="KW-0863">Zinc-finger</keyword>
<dbReference type="GO" id="GO:0005634">
    <property type="term" value="C:nucleus"/>
    <property type="evidence" value="ECO:0007669"/>
    <property type="project" value="UniProtKB-SubCell"/>
</dbReference>
<evidence type="ECO:0000256" key="2">
    <source>
        <dbReference type="ARBA" id="ARBA00022491"/>
    </source>
</evidence>
<keyword evidence="2" id="KW-0678">Repressor</keyword>